<dbReference type="AlphaFoldDB" id="A0A480A3I8"/>
<dbReference type="InterPro" id="IPR011335">
    <property type="entry name" value="Restrct_endonuc-II-like"/>
</dbReference>
<dbReference type="Proteomes" id="UP000300142">
    <property type="component" value="Unassembled WGS sequence"/>
</dbReference>
<dbReference type="Pfam" id="PF05685">
    <property type="entry name" value="Uma2"/>
    <property type="match status" value="1"/>
</dbReference>
<comment type="caution">
    <text evidence="3">The sequence shown here is derived from an EMBL/GenBank/DDBJ whole genome shotgun (WGS) entry which is preliminary data.</text>
</comment>
<dbReference type="EMBL" id="BJCE01000203">
    <property type="protein sequence ID" value="GCL39062.1"/>
    <property type="molecule type" value="Genomic_DNA"/>
</dbReference>
<reference evidence="4" key="1">
    <citation type="submission" date="2019-02" db="EMBL/GenBank/DDBJ databases">
        <title>Draft genome sequence of Sphaerospermopsis reniformis NIES-1949.</title>
        <authorList>
            <person name="Yamaguchi H."/>
            <person name="Suzuki S."/>
            <person name="Kawachi M."/>
        </authorList>
    </citation>
    <scope>NUCLEOTIDE SEQUENCE [LARGE SCALE GENOMIC DNA]</scope>
    <source>
        <strain evidence="4">NIES-1949</strain>
    </source>
</reference>
<evidence type="ECO:0000313" key="4">
    <source>
        <dbReference type="Proteomes" id="UP000300142"/>
    </source>
</evidence>
<name>A0A480A3I8_9CYAN</name>
<gene>
    <name evidence="3" type="ORF">SR1949_41830</name>
</gene>
<protein>
    <recommendedName>
        <fullName evidence="2">Putative restriction endonuclease domain-containing protein</fullName>
    </recommendedName>
</protein>
<evidence type="ECO:0000313" key="3">
    <source>
        <dbReference type="EMBL" id="GCL39062.1"/>
    </source>
</evidence>
<feature type="domain" description="Putative restriction endonuclease" evidence="2">
    <location>
        <begin position="23"/>
        <end position="170"/>
    </location>
</feature>
<dbReference type="RefSeq" id="WP_137668767.1">
    <property type="nucleotide sequence ID" value="NZ_BJCE01000203.1"/>
</dbReference>
<evidence type="ECO:0000259" key="2">
    <source>
        <dbReference type="Pfam" id="PF05685"/>
    </source>
</evidence>
<dbReference type="InterPro" id="IPR008538">
    <property type="entry name" value="Uma2"/>
</dbReference>
<accession>A0A480A3I8</accession>
<dbReference type="PANTHER" id="PTHR33352">
    <property type="entry name" value="SLR1095 PROTEIN"/>
    <property type="match status" value="1"/>
</dbReference>
<feature type="coiled-coil region" evidence="1">
    <location>
        <begin position="201"/>
        <end position="228"/>
    </location>
</feature>
<keyword evidence="4" id="KW-1185">Reference proteome</keyword>
<proteinExistence type="predicted"/>
<dbReference type="PANTHER" id="PTHR33352:SF3">
    <property type="entry name" value="SLR1612 PROTEIN"/>
    <property type="match status" value="1"/>
</dbReference>
<keyword evidence="1" id="KW-0175">Coiled coil</keyword>
<dbReference type="SUPFAM" id="SSF52980">
    <property type="entry name" value="Restriction endonuclease-like"/>
    <property type="match status" value="1"/>
</dbReference>
<organism evidence="3 4">
    <name type="scientific">Sphaerospermopsis reniformis</name>
    <dbReference type="NCBI Taxonomy" id="531300"/>
    <lineage>
        <taxon>Bacteria</taxon>
        <taxon>Bacillati</taxon>
        <taxon>Cyanobacteriota</taxon>
        <taxon>Cyanophyceae</taxon>
        <taxon>Nostocales</taxon>
        <taxon>Aphanizomenonaceae</taxon>
        <taxon>Sphaerospermopsis</taxon>
    </lineage>
</organism>
<evidence type="ECO:0000256" key="1">
    <source>
        <dbReference type="SAM" id="Coils"/>
    </source>
</evidence>
<sequence>MLNYDLRQCLPSSAELPDSDDTPVDNELQNLIPNLLEAILALVWQNRNDWFFGVDMGIYYAPSKPPLVPDGFLSLGVERFIGEEGRLSYVLWEEDNIPPIFALEVVSKTYGGEYERKKIDYAKLGILYYAIYVPNRQGRRKRQPLEIYKLENHQYILQPQGQLWMPEIGLALGRERGTYLGRNREWLYWYNQQGERLLTPEEFAQREKQRADQERLKAERLAHKLRELGVNPDDI</sequence>